<comment type="similarity">
    <text evidence="2">Belongs to the TsaE family.</text>
</comment>
<evidence type="ECO:0000256" key="4">
    <source>
        <dbReference type="ARBA" id="ARBA00022490"/>
    </source>
</evidence>
<evidence type="ECO:0000256" key="10">
    <source>
        <dbReference type="ARBA" id="ARBA00032441"/>
    </source>
</evidence>
<keyword evidence="9" id="KW-0460">Magnesium</keyword>
<keyword evidence="7" id="KW-0547">Nucleotide-binding</keyword>
<dbReference type="Proteomes" id="UP000463983">
    <property type="component" value="Chromosome"/>
</dbReference>
<evidence type="ECO:0000256" key="9">
    <source>
        <dbReference type="ARBA" id="ARBA00022842"/>
    </source>
</evidence>
<organism evidence="11 12">
    <name type="scientific">Candidatus Chazhemtobacterium aquaticus</name>
    <dbReference type="NCBI Taxonomy" id="2715735"/>
    <lineage>
        <taxon>Bacteria</taxon>
        <taxon>Candidatus Chazhemtobacteraceae</taxon>
        <taxon>Candidatus Chazhemtobacterium</taxon>
    </lineage>
</organism>
<evidence type="ECO:0000313" key="12">
    <source>
        <dbReference type="Proteomes" id="UP000463983"/>
    </source>
</evidence>
<dbReference type="GO" id="GO:0005524">
    <property type="term" value="F:ATP binding"/>
    <property type="evidence" value="ECO:0007669"/>
    <property type="project" value="UniProtKB-KW"/>
</dbReference>
<evidence type="ECO:0000256" key="1">
    <source>
        <dbReference type="ARBA" id="ARBA00004496"/>
    </source>
</evidence>
<evidence type="ECO:0000256" key="8">
    <source>
        <dbReference type="ARBA" id="ARBA00022840"/>
    </source>
</evidence>
<dbReference type="GO" id="GO:0005737">
    <property type="term" value="C:cytoplasm"/>
    <property type="evidence" value="ECO:0007669"/>
    <property type="project" value="UniProtKB-SubCell"/>
</dbReference>
<comment type="subcellular location">
    <subcellularLocation>
        <location evidence="1">Cytoplasm</location>
    </subcellularLocation>
</comment>
<dbReference type="KEGG" id="caqa:MICH65_0434"/>
<dbReference type="Gene3D" id="3.40.50.300">
    <property type="entry name" value="P-loop containing nucleotide triphosphate hydrolases"/>
    <property type="match status" value="1"/>
</dbReference>
<evidence type="ECO:0000256" key="5">
    <source>
        <dbReference type="ARBA" id="ARBA00022694"/>
    </source>
</evidence>
<dbReference type="PANTHER" id="PTHR33540">
    <property type="entry name" value="TRNA THREONYLCARBAMOYLADENOSINE BIOSYNTHESIS PROTEIN TSAE"/>
    <property type="match status" value="1"/>
</dbReference>
<dbReference type="InterPro" id="IPR027417">
    <property type="entry name" value="P-loop_NTPase"/>
</dbReference>
<keyword evidence="12" id="KW-1185">Reference proteome</keyword>
<keyword evidence="8" id="KW-0067">ATP-binding</keyword>
<dbReference type="GO" id="GO:0046872">
    <property type="term" value="F:metal ion binding"/>
    <property type="evidence" value="ECO:0007669"/>
    <property type="project" value="UniProtKB-KW"/>
</dbReference>
<evidence type="ECO:0000256" key="7">
    <source>
        <dbReference type="ARBA" id="ARBA00022741"/>
    </source>
</evidence>
<accession>A0A857N592</accession>
<evidence type="ECO:0000256" key="6">
    <source>
        <dbReference type="ARBA" id="ARBA00022723"/>
    </source>
</evidence>
<dbReference type="PANTHER" id="PTHR33540:SF2">
    <property type="entry name" value="TRNA THREONYLCARBAMOYLADENOSINE BIOSYNTHESIS PROTEIN TSAE"/>
    <property type="match status" value="1"/>
</dbReference>
<keyword evidence="5" id="KW-0819">tRNA processing</keyword>
<dbReference type="GO" id="GO:0002949">
    <property type="term" value="P:tRNA threonylcarbamoyladenosine modification"/>
    <property type="evidence" value="ECO:0007669"/>
    <property type="project" value="InterPro"/>
</dbReference>
<proteinExistence type="inferred from homology"/>
<dbReference type="RefSeq" id="WP_161931798.1">
    <property type="nucleotide sequence ID" value="NZ_CP047901.1"/>
</dbReference>
<dbReference type="Pfam" id="PF02367">
    <property type="entry name" value="TsaE"/>
    <property type="match status" value="1"/>
</dbReference>
<evidence type="ECO:0000256" key="2">
    <source>
        <dbReference type="ARBA" id="ARBA00007599"/>
    </source>
</evidence>
<evidence type="ECO:0000256" key="3">
    <source>
        <dbReference type="ARBA" id="ARBA00019010"/>
    </source>
</evidence>
<protein>
    <recommendedName>
        <fullName evidence="3">tRNA threonylcarbamoyladenosine biosynthesis protein TsaE</fullName>
    </recommendedName>
    <alternativeName>
        <fullName evidence="10">t(6)A37 threonylcarbamoyladenosine biosynthesis protein TsaE</fullName>
    </alternativeName>
</protein>
<dbReference type="InterPro" id="IPR003442">
    <property type="entry name" value="T6A_TsaE"/>
</dbReference>
<gene>
    <name evidence="11" type="ORF">MICH65_0434</name>
</gene>
<name>A0A857N592_9BACT</name>
<evidence type="ECO:0000313" key="11">
    <source>
        <dbReference type="EMBL" id="QHO63415.1"/>
    </source>
</evidence>
<keyword evidence="4" id="KW-0963">Cytoplasm</keyword>
<dbReference type="AlphaFoldDB" id="A0A857N592"/>
<sequence length="150" mass="16975">MTKTFVTHSSKQTQQIGKDMAASTLPGHPIVLMGDLGSGKTTFVQGFGSYFGFKRMTSPTYTFIKSYKITSQISENTSYWINHVDLYRAATISDIHNLGIPDLLHDPLSWTLIEWPELILNLLPKKTIIIKFTQSDKNMRKIVVSHNQTI</sequence>
<reference evidence="12" key="1">
    <citation type="journal article" date="2020" name="Microorganisms">
        <title>Complete Genome of a Member of a New Bacterial Lineage in the Microgenomates Group Reveals an Unusual Nucleotide Composition Disparity Between Two Strands of DNA and Limited Metabolic Potential.</title>
        <authorList>
            <person name="Kadnikov V.V."/>
            <person name="Mardanov A.V."/>
            <person name="Beletsky A.V."/>
            <person name="Karnachuk O.V."/>
            <person name="Ravin N.V."/>
        </authorList>
    </citation>
    <scope>NUCLEOTIDE SEQUENCE [LARGE SCALE GENOMIC DNA]</scope>
</reference>
<dbReference type="NCBIfam" id="TIGR00150">
    <property type="entry name" value="T6A_YjeE"/>
    <property type="match status" value="1"/>
</dbReference>
<keyword evidence="6" id="KW-0479">Metal-binding</keyword>
<dbReference type="SUPFAM" id="SSF52540">
    <property type="entry name" value="P-loop containing nucleoside triphosphate hydrolases"/>
    <property type="match status" value="1"/>
</dbReference>
<dbReference type="EMBL" id="CP047901">
    <property type="protein sequence ID" value="QHO63415.1"/>
    <property type="molecule type" value="Genomic_DNA"/>
</dbReference>